<reference evidence="1" key="1">
    <citation type="submission" date="2020-06" db="EMBL/GenBank/DDBJ databases">
        <title>WGS assembly of Ceratodon purpureus strain R40.</title>
        <authorList>
            <person name="Carey S.B."/>
            <person name="Jenkins J."/>
            <person name="Shu S."/>
            <person name="Lovell J.T."/>
            <person name="Sreedasyam A."/>
            <person name="Maumus F."/>
            <person name="Tiley G.P."/>
            <person name="Fernandez-Pozo N."/>
            <person name="Barry K."/>
            <person name="Chen C."/>
            <person name="Wang M."/>
            <person name="Lipzen A."/>
            <person name="Daum C."/>
            <person name="Saski C.A."/>
            <person name="Payton A.C."/>
            <person name="Mcbreen J.C."/>
            <person name="Conrad R.E."/>
            <person name="Kollar L.M."/>
            <person name="Olsson S."/>
            <person name="Huttunen S."/>
            <person name="Landis J.B."/>
            <person name="Wickett N.J."/>
            <person name="Johnson M.G."/>
            <person name="Rensing S.A."/>
            <person name="Grimwood J."/>
            <person name="Schmutz J."/>
            <person name="Mcdaniel S.F."/>
        </authorList>
    </citation>
    <scope>NUCLEOTIDE SEQUENCE</scope>
    <source>
        <strain evidence="1">R40</strain>
    </source>
</reference>
<evidence type="ECO:0000313" key="2">
    <source>
        <dbReference type="Proteomes" id="UP000822688"/>
    </source>
</evidence>
<sequence length="126" mass="13554">MSTGICTSSKASKARCSCGVIAACFSSKASAPALSPLASFHALPHLHSAPATAVNTQASFCRLNQPFVYESDYLCIVNGEIALWMIRKSTLLQDEVGLQRLSFPVVNNDDHNSIISVITSRLLQIK</sequence>
<comment type="caution">
    <text evidence="1">The sequence shown here is derived from an EMBL/GenBank/DDBJ whole genome shotgun (WGS) entry which is preliminary data.</text>
</comment>
<protein>
    <submittedName>
        <fullName evidence="1">Uncharacterized protein</fullName>
    </submittedName>
</protein>
<organism evidence="1 2">
    <name type="scientific">Ceratodon purpureus</name>
    <name type="common">Fire moss</name>
    <name type="synonym">Dicranum purpureum</name>
    <dbReference type="NCBI Taxonomy" id="3225"/>
    <lineage>
        <taxon>Eukaryota</taxon>
        <taxon>Viridiplantae</taxon>
        <taxon>Streptophyta</taxon>
        <taxon>Embryophyta</taxon>
        <taxon>Bryophyta</taxon>
        <taxon>Bryophytina</taxon>
        <taxon>Bryopsida</taxon>
        <taxon>Dicranidae</taxon>
        <taxon>Pseudoditrichales</taxon>
        <taxon>Ditrichaceae</taxon>
        <taxon>Ceratodon</taxon>
    </lineage>
</organism>
<dbReference type="AlphaFoldDB" id="A0A8T0GQM1"/>
<dbReference type="EMBL" id="CM026431">
    <property type="protein sequence ID" value="KAG0559998.1"/>
    <property type="molecule type" value="Genomic_DNA"/>
</dbReference>
<gene>
    <name evidence="1" type="ORF">KC19_10G146100</name>
</gene>
<dbReference type="Proteomes" id="UP000822688">
    <property type="component" value="Chromosome 10"/>
</dbReference>
<evidence type="ECO:0000313" key="1">
    <source>
        <dbReference type="EMBL" id="KAG0559998.1"/>
    </source>
</evidence>
<proteinExistence type="predicted"/>
<accession>A0A8T0GQM1</accession>
<keyword evidence="2" id="KW-1185">Reference proteome</keyword>
<name>A0A8T0GQM1_CERPU</name>